<gene>
    <name evidence="1" type="ORF">ENE74_11840</name>
</gene>
<keyword evidence="2" id="KW-1185">Reference proteome</keyword>
<dbReference type="OrthoDB" id="5242510at2"/>
<comment type="caution">
    <text evidence="1">The sequence shown here is derived from an EMBL/GenBank/DDBJ whole genome shotgun (WGS) entry which is preliminary data.</text>
</comment>
<evidence type="ECO:0000313" key="2">
    <source>
        <dbReference type="Proteomes" id="UP000282977"/>
    </source>
</evidence>
<reference evidence="1 2" key="1">
    <citation type="submission" date="2019-01" db="EMBL/GenBank/DDBJ databases">
        <authorList>
            <person name="Chen W.-M."/>
        </authorList>
    </citation>
    <scope>NUCLEOTIDE SEQUENCE [LARGE SCALE GENOMIC DNA]</scope>
    <source>
        <strain evidence="1 2">TLA-22</strain>
    </source>
</reference>
<dbReference type="InterPro" id="IPR021848">
    <property type="entry name" value="HODM_asu-like"/>
</dbReference>
<protein>
    <submittedName>
        <fullName evidence="1">DUF3445 domain-containing protein</fullName>
    </submittedName>
</protein>
<dbReference type="AlphaFoldDB" id="A0A437J7H7"/>
<accession>A0A437J7H7</accession>
<name>A0A437J7H7_9SPHN</name>
<dbReference type="RefSeq" id="WP_127691109.1">
    <property type="nucleotide sequence ID" value="NZ_RZUL01000003.1"/>
</dbReference>
<dbReference type="Proteomes" id="UP000282977">
    <property type="component" value="Unassembled WGS sequence"/>
</dbReference>
<sequence>MPDPTGFSVLDLAPFRGGRGALRLGLRPLPEAKWRDQGTVLPSRVAAKVPIFDTVPESLIVLPQAAPAVAELSRLVGTDTPDLRAAAMATYEDLLILLPRDGVHVLVAGALAFPTDWHLDRKIGHPLAAIHAPIPTYAEKLSPAVDHVFATLTPERMLLRTNWNVLETDDLRYLPDRPAIDRFDNVTNDNAGDTLYVRVERQTLRRLPRSGAAVFTIGVYIEPLRALTPALVQDLSQAVHSVPQEEAIRRGTPGYRDALAAYADACAVPTEN</sequence>
<evidence type="ECO:0000313" key="1">
    <source>
        <dbReference type="EMBL" id="RVT41120.1"/>
    </source>
</evidence>
<dbReference type="Pfam" id="PF11927">
    <property type="entry name" value="HODM_asu-like"/>
    <property type="match status" value="1"/>
</dbReference>
<dbReference type="EMBL" id="RZUL01000003">
    <property type="protein sequence ID" value="RVT41120.1"/>
    <property type="molecule type" value="Genomic_DNA"/>
</dbReference>
<proteinExistence type="predicted"/>
<organism evidence="1 2">
    <name type="scientific">Sphingobium algorifonticola</name>
    <dbReference type="NCBI Taxonomy" id="2008318"/>
    <lineage>
        <taxon>Bacteria</taxon>
        <taxon>Pseudomonadati</taxon>
        <taxon>Pseudomonadota</taxon>
        <taxon>Alphaproteobacteria</taxon>
        <taxon>Sphingomonadales</taxon>
        <taxon>Sphingomonadaceae</taxon>
        <taxon>Sphingobium</taxon>
    </lineage>
</organism>